<name>A8Y259_CAEBR</name>
<keyword evidence="3" id="KW-1185">Reference proteome</keyword>
<dbReference type="Proteomes" id="UP000008549">
    <property type="component" value="Unassembled WGS sequence"/>
</dbReference>
<dbReference type="CTD" id="8589171"/>
<dbReference type="KEGG" id="cbr:CBG_22331"/>
<organism evidence="2 3">
    <name type="scientific">Caenorhabditis briggsae</name>
    <dbReference type="NCBI Taxonomy" id="6238"/>
    <lineage>
        <taxon>Eukaryota</taxon>
        <taxon>Metazoa</taxon>
        <taxon>Ecdysozoa</taxon>
        <taxon>Nematoda</taxon>
        <taxon>Chromadorea</taxon>
        <taxon>Rhabditida</taxon>
        <taxon>Rhabditina</taxon>
        <taxon>Rhabditomorpha</taxon>
        <taxon>Rhabditoidea</taxon>
        <taxon>Rhabditidae</taxon>
        <taxon>Peloderinae</taxon>
        <taxon>Caenorhabditis</taxon>
    </lineage>
</organism>
<protein>
    <submittedName>
        <fullName evidence="2">Protein CBG22331</fullName>
    </submittedName>
</protein>
<dbReference type="InParanoid" id="A8Y259"/>
<dbReference type="EMBL" id="HE600912">
    <property type="protein sequence ID" value="CAP38951.2"/>
    <property type="molecule type" value="Genomic_DNA"/>
</dbReference>
<accession>A8Y259</accession>
<feature type="transmembrane region" description="Helical" evidence="1">
    <location>
        <begin position="35"/>
        <end position="52"/>
    </location>
</feature>
<feature type="transmembrane region" description="Helical" evidence="1">
    <location>
        <begin position="64"/>
        <end position="89"/>
    </location>
</feature>
<feature type="transmembrane region" description="Helical" evidence="1">
    <location>
        <begin position="109"/>
        <end position="130"/>
    </location>
</feature>
<keyword evidence="1" id="KW-0472">Membrane</keyword>
<dbReference type="eggNOG" id="ENOG502TGIF">
    <property type="taxonomic scope" value="Eukaryota"/>
</dbReference>
<dbReference type="GeneID" id="8589171"/>
<dbReference type="AlphaFoldDB" id="A8Y259"/>
<dbReference type="WormBase" id="CBG22331">
    <property type="protein sequence ID" value="CBP49171"/>
    <property type="gene ID" value="WBGene00040921"/>
</dbReference>
<dbReference type="OMA" id="VYVFECR"/>
<feature type="transmembrane region" description="Helical" evidence="1">
    <location>
        <begin position="259"/>
        <end position="285"/>
    </location>
</feature>
<reference evidence="2 3" key="1">
    <citation type="journal article" date="2003" name="PLoS Biol.">
        <title>The genome sequence of Caenorhabditis briggsae: a platform for comparative genomics.</title>
        <authorList>
            <person name="Stein L.D."/>
            <person name="Bao Z."/>
            <person name="Blasiar D."/>
            <person name="Blumenthal T."/>
            <person name="Brent M.R."/>
            <person name="Chen N."/>
            <person name="Chinwalla A."/>
            <person name="Clarke L."/>
            <person name="Clee C."/>
            <person name="Coghlan A."/>
            <person name="Coulson A."/>
            <person name="D'Eustachio P."/>
            <person name="Fitch D.H."/>
            <person name="Fulton L.A."/>
            <person name="Fulton R.E."/>
            <person name="Griffiths-Jones S."/>
            <person name="Harris T.W."/>
            <person name="Hillier L.W."/>
            <person name="Kamath R."/>
            <person name="Kuwabara P.E."/>
            <person name="Mardis E.R."/>
            <person name="Marra M.A."/>
            <person name="Miner T.L."/>
            <person name="Minx P."/>
            <person name="Mullikin J.C."/>
            <person name="Plumb R.W."/>
            <person name="Rogers J."/>
            <person name="Schein J.E."/>
            <person name="Sohrmann M."/>
            <person name="Spieth J."/>
            <person name="Stajich J.E."/>
            <person name="Wei C."/>
            <person name="Willey D."/>
            <person name="Wilson R.K."/>
            <person name="Durbin R."/>
            <person name="Waterston R.H."/>
        </authorList>
    </citation>
    <scope>NUCLEOTIDE SEQUENCE [LARGE SCALE GENOMIC DNA]</scope>
    <source>
        <strain evidence="2 3">AF16</strain>
    </source>
</reference>
<reference evidence="2 3" key="2">
    <citation type="journal article" date="2011" name="PLoS Genet.">
        <title>Caenorhabditis briggsae recombinant inbred line genotypes reveal inter-strain incompatibility and the evolution of recombination.</title>
        <authorList>
            <person name="Ross J.A."/>
            <person name="Koboldt D.C."/>
            <person name="Staisch J.E."/>
            <person name="Chamberlin H.M."/>
            <person name="Gupta B.P."/>
            <person name="Miller R.D."/>
            <person name="Baird S.E."/>
            <person name="Haag E.S."/>
        </authorList>
    </citation>
    <scope>NUCLEOTIDE SEQUENCE [LARGE SCALE GENOMIC DNA]</scope>
    <source>
        <strain evidence="2 3">AF16</strain>
    </source>
</reference>
<gene>
    <name evidence="2 4" type="ORF">CBG22331</name>
    <name evidence="2" type="ORF">CBG_22331</name>
</gene>
<dbReference type="RefSeq" id="XP_002647172.2">
    <property type="nucleotide sequence ID" value="XM_002647126.2"/>
</dbReference>
<dbReference type="Pfam" id="PF10318">
    <property type="entry name" value="7TM_GPCR_Srh"/>
    <property type="match status" value="1"/>
</dbReference>
<evidence type="ECO:0000256" key="1">
    <source>
        <dbReference type="SAM" id="Phobius"/>
    </source>
</evidence>
<evidence type="ECO:0000313" key="3">
    <source>
        <dbReference type="Proteomes" id="UP000008549"/>
    </source>
</evidence>
<feature type="transmembrane region" description="Helical" evidence="1">
    <location>
        <begin position="291"/>
        <end position="314"/>
    </location>
</feature>
<evidence type="ECO:0000313" key="2">
    <source>
        <dbReference type="EMBL" id="CAP38951.2"/>
    </source>
</evidence>
<dbReference type="InterPro" id="IPR053220">
    <property type="entry name" value="Nematode_rcpt-like_serp_H"/>
</dbReference>
<keyword evidence="1" id="KW-0812">Transmembrane</keyword>
<dbReference type="PANTHER" id="PTHR22941:SF51">
    <property type="entry name" value="SERPENTINE RECEPTOR, CLASS H-RELATED"/>
    <property type="match status" value="1"/>
</dbReference>
<sequence length="342" mass="39035">MSSSLSEYLSTNYTKCPLETSFLASWQGLAYPSHIIQAFGFPFQLLTFWLILKKTPQSMKSIKTPLLIAHIWCTILDFHFSTLVTPYMFLPSFTYLPVGVLSLFKVPVLVQSLLMVQTLIVVLLSLVYVFECRSRSIQENRLKFSSKVFRTFYYLILYILPSLSLLLYFKVPKNQELGKLESLKSFPCPNKAFFQEETFVVLSDPWWLSFTLAIAIPAIAIIVFANIIFHVSCCIYYLYMTPGASTSVRTRLIQRRFFIGMFAQTGVPFVVLAVPYTCLGVSMAIDKVSQVITNLSFISFGLHGIVESACILTFHHSYRMYVKHLFMKPSTIKIVSAHRSVT</sequence>
<dbReference type="PANTHER" id="PTHR22941">
    <property type="entry name" value="SERPENTINE RECEPTOR"/>
    <property type="match status" value="1"/>
</dbReference>
<feature type="transmembrane region" description="Helical" evidence="1">
    <location>
        <begin position="151"/>
        <end position="169"/>
    </location>
</feature>
<keyword evidence="1" id="KW-1133">Transmembrane helix</keyword>
<dbReference type="InterPro" id="IPR019422">
    <property type="entry name" value="7TM_GPCR_serpentine_rcpt_Srh"/>
</dbReference>
<feature type="transmembrane region" description="Helical" evidence="1">
    <location>
        <begin position="206"/>
        <end position="239"/>
    </location>
</feature>
<dbReference type="HOGENOM" id="CLU_042960_0_0_1"/>
<evidence type="ECO:0000313" key="4">
    <source>
        <dbReference type="WormBase" id="CBG22331"/>
    </source>
</evidence>
<proteinExistence type="predicted"/>